<keyword evidence="3" id="KW-0479">Metal-binding</keyword>
<evidence type="ECO:0000256" key="4">
    <source>
        <dbReference type="ARBA" id="ARBA00022827"/>
    </source>
</evidence>
<evidence type="ECO:0000256" key="5">
    <source>
        <dbReference type="ARBA" id="ARBA00023002"/>
    </source>
</evidence>
<dbReference type="SUPFAM" id="SSF56176">
    <property type="entry name" value="FAD-binding/transporter-associated domain-like"/>
    <property type="match status" value="1"/>
</dbReference>
<evidence type="ECO:0000256" key="6">
    <source>
        <dbReference type="ARBA" id="ARBA00023004"/>
    </source>
</evidence>
<gene>
    <name evidence="9" type="ORF">G443_004715</name>
</gene>
<keyword evidence="4" id="KW-0274">FAD</keyword>
<dbReference type="Gene3D" id="3.30.465.10">
    <property type="match status" value="1"/>
</dbReference>
<dbReference type="PROSITE" id="PS00198">
    <property type="entry name" value="4FE4S_FER_1"/>
    <property type="match status" value="1"/>
</dbReference>
<evidence type="ECO:0000259" key="8">
    <source>
        <dbReference type="PROSITE" id="PS51387"/>
    </source>
</evidence>
<dbReference type="Gene3D" id="1.10.1060.10">
    <property type="entry name" value="Alpha-helical ferredoxin"/>
    <property type="match status" value="1"/>
</dbReference>
<dbReference type="Gene3D" id="3.30.70.2740">
    <property type="match status" value="1"/>
</dbReference>
<keyword evidence="7" id="KW-0411">Iron-sulfur</keyword>
<dbReference type="InterPro" id="IPR004113">
    <property type="entry name" value="FAD-bd_oxidored_4_C"/>
</dbReference>
<reference evidence="9 10" key="1">
    <citation type="submission" date="2013-07" db="EMBL/GenBank/DDBJ databases">
        <authorList>
            <consortium name="DOE Joint Genome Institute"/>
            <person name="Reeve W."/>
            <person name="Huntemann M."/>
            <person name="Han J."/>
            <person name="Chen A."/>
            <person name="Kyrpides N."/>
            <person name="Mavromatis K."/>
            <person name="Markowitz V."/>
            <person name="Palaniappan K."/>
            <person name="Ivanova N."/>
            <person name="Schaumberg A."/>
            <person name="Pati A."/>
            <person name="Liolios K."/>
            <person name="Nordberg H.P."/>
            <person name="Cantor M.N."/>
            <person name="Hua S.X."/>
            <person name="Woyke T."/>
        </authorList>
    </citation>
    <scope>NUCLEOTIDE SEQUENCE [LARGE SCALE GENOMIC DNA]</scope>
    <source>
        <strain evidence="9 10">DSM 43889</strain>
    </source>
</reference>
<protein>
    <submittedName>
        <fullName evidence="9">FAD/FMN-containing dehydrogenase</fullName>
    </submittedName>
</protein>
<dbReference type="InterPro" id="IPR036318">
    <property type="entry name" value="FAD-bd_PCMH-like_sf"/>
</dbReference>
<keyword evidence="10" id="KW-1185">Reference proteome</keyword>
<comment type="cofactor">
    <cofactor evidence="1">
        <name>FAD</name>
        <dbReference type="ChEBI" id="CHEBI:57692"/>
    </cofactor>
</comment>
<reference evidence="9 10" key="2">
    <citation type="submission" date="2022-06" db="EMBL/GenBank/DDBJ databases">
        <title>Genomic Encyclopedia of Type Strains, Phase I: the one thousand microbial genomes (KMG-I) project.</title>
        <authorList>
            <person name="Kyrpides N."/>
        </authorList>
    </citation>
    <scope>NUCLEOTIDE SEQUENCE [LARGE SCALE GENOMIC DNA]</scope>
    <source>
        <strain evidence="9 10">DSM 43889</strain>
    </source>
</reference>
<dbReference type="Pfam" id="PF13183">
    <property type="entry name" value="Fer4_8"/>
    <property type="match status" value="1"/>
</dbReference>
<keyword evidence="5" id="KW-0560">Oxidoreductase</keyword>
<keyword evidence="6" id="KW-0408">Iron</keyword>
<dbReference type="InterPro" id="IPR017900">
    <property type="entry name" value="4Fe4S_Fe_S_CS"/>
</dbReference>
<dbReference type="InterPro" id="IPR017896">
    <property type="entry name" value="4Fe4S_Fe-S-bd"/>
</dbReference>
<dbReference type="InterPro" id="IPR006094">
    <property type="entry name" value="Oxid_FAD_bind_N"/>
</dbReference>
<dbReference type="PROSITE" id="PS51387">
    <property type="entry name" value="FAD_PCMH"/>
    <property type="match status" value="1"/>
</dbReference>
<evidence type="ECO:0000256" key="7">
    <source>
        <dbReference type="ARBA" id="ARBA00023014"/>
    </source>
</evidence>
<dbReference type="Pfam" id="PF02754">
    <property type="entry name" value="CCG"/>
    <property type="match status" value="1"/>
</dbReference>
<accession>A0ABT1JPI8</accession>
<keyword evidence="2" id="KW-0285">Flavoprotein</keyword>
<proteinExistence type="predicted"/>
<name>A0ABT1JPI8_ACTCY</name>
<dbReference type="Pfam" id="PF01565">
    <property type="entry name" value="FAD_binding_4"/>
    <property type="match status" value="1"/>
</dbReference>
<dbReference type="InterPro" id="IPR016166">
    <property type="entry name" value="FAD-bd_PCMH"/>
</dbReference>
<dbReference type="InterPro" id="IPR016169">
    <property type="entry name" value="FAD-bd_PCMH_sub2"/>
</dbReference>
<dbReference type="SUPFAM" id="SSF46548">
    <property type="entry name" value="alpha-helical ferredoxin"/>
    <property type="match status" value="1"/>
</dbReference>
<evidence type="ECO:0000313" key="9">
    <source>
        <dbReference type="EMBL" id="MCP2334445.1"/>
    </source>
</evidence>
<dbReference type="SUPFAM" id="SSF55103">
    <property type="entry name" value="FAD-linked oxidases, C-terminal domain"/>
    <property type="match status" value="1"/>
</dbReference>
<dbReference type="EMBL" id="AUBJ02000001">
    <property type="protein sequence ID" value="MCP2334445.1"/>
    <property type="molecule type" value="Genomic_DNA"/>
</dbReference>
<comment type="caution">
    <text evidence="9">The sequence shown here is derived from an EMBL/GenBank/DDBJ whole genome shotgun (WGS) entry which is preliminary data.</text>
</comment>
<evidence type="ECO:0000256" key="2">
    <source>
        <dbReference type="ARBA" id="ARBA00022630"/>
    </source>
</evidence>
<evidence type="ECO:0000256" key="3">
    <source>
        <dbReference type="ARBA" id="ARBA00022723"/>
    </source>
</evidence>
<feature type="domain" description="FAD-binding PCMH-type" evidence="8">
    <location>
        <begin position="34"/>
        <end position="250"/>
    </location>
</feature>
<organism evidence="9 10">
    <name type="scientific">Actinoalloteichus caeruleus DSM 43889</name>
    <dbReference type="NCBI Taxonomy" id="1120930"/>
    <lineage>
        <taxon>Bacteria</taxon>
        <taxon>Bacillati</taxon>
        <taxon>Actinomycetota</taxon>
        <taxon>Actinomycetes</taxon>
        <taxon>Pseudonocardiales</taxon>
        <taxon>Pseudonocardiaceae</taxon>
        <taxon>Actinoalloteichus</taxon>
        <taxon>Actinoalloteichus cyanogriseus</taxon>
    </lineage>
</organism>
<dbReference type="InterPro" id="IPR004017">
    <property type="entry name" value="Cys_rich_dom"/>
</dbReference>
<dbReference type="PANTHER" id="PTHR11748:SF119">
    <property type="entry name" value="D-2-HYDROXYGLUTARATE DEHYDROGENASE"/>
    <property type="match status" value="1"/>
</dbReference>
<sequence>MTVGLAEELRARIAGEVLADSATRAVYSSDASNYRHVPRAVVLPRDAEDVAATLAVCAEQGVPITHRGGGTSIGGQACGPGVVLDHSRHLNRLLEFDPDRGTARVEPGLVLDDLRDATLPHGLTFGPNPSSHSRCTIGGMIGNNACGSSAVAWGTTADNVVDLDVLLADGTRLTVSDLDSAGPLTRPLRALVDRRRAALRTGLPTLPRRVSGYALDALLPENGEDLARALVGSEGTCVTLLGATVRLIRPPAVRVLAVLGFPDAFAAADAVPAILPHGPLTVESVDRALVEAHRAVHGPSAATESLPDGNAWLYCETGGDTRAEAVLRAEGLARDLDVPAVVLAESAHQRALWRIREEGSGIATRMSDGTEGYPGWEDAAVPPERLGDYLRDFEALLGQHGRRGIYYGHFGEGCIHVRLDFDLISSTGVRGFREFMLDAADLVAGYGGSLSGEHGDGQARGELLTRMYPAEVIDAFGEFKAVFDPDRLLNPGQIVDPLPLDANLRWPSEDTVTVPVDTMFSYPHDGGSFVAAARRCVGVGKCRNTGGGVMCPSYRATRDERHSTRGRARALVEMLHGEVIRDGWRAEEVHEVLDLCLSCRACRSECPVEVDMATYKAEFLHQHYRNRIRPAAHYSMGWLPALAVLAQPFARPLNAALSARPVASAVRRLGGVDPHRDLPVFAPETLTRWFRRRAPRPPAAGGRRVLLWPDTFTNTFSPGVGRAAVEVLEAAGYTVELPRERVCCGLTWVSTGQLGIARRVMRRTARVLAPYVQAGVPVVGLEPSCTAALRTDLGELLPGAGWLGEGVRTFAELLVADDLDWLPRGAERAAVAQTHCHQSAVLSTDPDRTLLDHVGVRADFVDGCCGLAGNFGFEKGHHEVSMACAEDSLFPAVRAAESDTLVLADGFSCRTQLAQGLGRDSSHLAEVLRDALRAAATRGGTPAS</sequence>
<dbReference type="InterPro" id="IPR016164">
    <property type="entry name" value="FAD-linked_Oxase-like_C"/>
</dbReference>
<dbReference type="Pfam" id="PF02913">
    <property type="entry name" value="FAD-oxidase_C"/>
    <property type="match status" value="1"/>
</dbReference>
<dbReference type="PANTHER" id="PTHR11748">
    <property type="entry name" value="D-LACTATE DEHYDROGENASE"/>
    <property type="match status" value="1"/>
</dbReference>
<dbReference type="Proteomes" id="UP000791080">
    <property type="component" value="Unassembled WGS sequence"/>
</dbReference>
<dbReference type="InterPro" id="IPR009051">
    <property type="entry name" value="Helical_ferredxn"/>
</dbReference>
<evidence type="ECO:0000256" key="1">
    <source>
        <dbReference type="ARBA" id="ARBA00001974"/>
    </source>
</evidence>
<evidence type="ECO:0000313" key="10">
    <source>
        <dbReference type="Proteomes" id="UP000791080"/>
    </source>
</evidence>